<comment type="caution">
    <text evidence="2">The sequence shown here is derived from an EMBL/GenBank/DDBJ whole genome shotgun (WGS) entry which is preliminary data.</text>
</comment>
<dbReference type="EMBL" id="JACXVP010000003">
    <property type="protein sequence ID" value="KAG5615753.1"/>
    <property type="molecule type" value="Genomic_DNA"/>
</dbReference>
<keyword evidence="3" id="KW-1185">Reference proteome</keyword>
<reference evidence="2 3" key="1">
    <citation type="submission" date="2020-09" db="EMBL/GenBank/DDBJ databases">
        <title>De no assembly of potato wild relative species, Solanum commersonii.</title>
        <authorList>
            <person name="Cho K."/>
        </authorList>
    </citation>
    <scope>NUCLEOTIDE SEQUENCE [LARGE SCALE GENOMIC DNA]</scope>
    <source>
        <strain evidence="2">LZ3.2</strain>
        <tissue evidence="2">Leaf</tissue>
    </source>
</reference>
<protein>
    <submittedName>
        <fullName evidence="2">Uncharacterized protein</fullName>
    </submittedName>
</protein>
<sequence>MTENVGTSSSFHVLPTFDTNDYNRKNITQNEPVDPLNINDHDLSNYDSPATSDDLPNVKVAKTNVHKSVSWRIIFSTIDSTISSHTIHSAYA</sequence>
<accession>A0A9J5ZU57</accession>
<evidence type="ECO:0000256" key="1">
    <source>
        <dbReference type="SAM" id="MobiDB-lite"/>
    </source>
</evidence>
<dbReference type="OrthoDB" id="1300224at2759"/>
<proteinExistence type="predicted"/>
<dbReference type="Proteomes" id="UP000824120">
    <property type="component" value="Chromosome 3"/>
</dbReference>
<dbReference type="AlphaFoldDB" id="A0A9J5ZU57"/>
<name>A0A9J5ZU57_SOLCO</name>
<feature type="region of interest" description="Disordered" evidence="1">
    <location>
        <begin position="1"/>
        <end position="52"/>
    </location>
</feature>
<feature type="compositionally biased region" description="Polar residues" evidence="1">
    <location>
        <begin position="1"/>
        <end position="31"/>
    </location>
</feature>
<evidence type="ECO:0000313" key="2">
    <source>
        <dbReference type="EMBL" id="KAG5615753.1"/>
    </source>
</evidence>
<evidence type="ECO:0000313" key="3">
    <source>
        <dbReference type="Proteomes" id="UP000824120"/>
    </source>
</evidence>
<gene>
    <name evidence="2" type="ORF">H5410_015577</name>
</gene>
<organism evidence="2 3">
    <name type="scientific">Solanum commersonii</name>
    <name type="common">Commerson's wild potato</name>
    <name type="synonym">Commerson's nightshade</name>
    <dbReference type="NCBI Taxonomy" id="4109"/>
    <lineage>
        <taxon>Eukaryota</taxon>
        <taxon>Viridiplantae</taxon>
        <taxon>Streptophyta</taxon>
        <taxon>Embryophyta</taxon>
        <taxon>Tracheophyta</taxon>
        <taxon>Spermatophyta</taxon>
        <taxon>Magnoliopsida</taxon>
        <taxon>eudicotyledons</taxon>
        <taxon>Gunneridae</taxon>
        <taxon>Pentapetalae</taxon>
        <taxon>asterids</taxon>
        <taxon>lamiids</taxon>
        <taxon>Solanales</taxon>
        <taxon>Solanaceae</taxon>
        <taxon>Solanoideae</taxon>
        <taxon>Solaneae</taxon>
        <taxon>Solanum</taxon>
    </lineage>
</organism>